<sequence length="87" mass="9609">MIPIPESLARGCAASTLDMPLDMKLRVASHLLTNTIETIPTCDGPVRFKRALPAETQFHLMMICADREHADEVKSFMRPGICVEPGD</sequence>
<evidence type="ECO:0000313" key="1">
    <source>
        <dbReference type="EMBL" id="KAJ3166579.1"/>
    </source>
</evidence>
<proteinExistence type="predicted"/>
<dbReference type="EMBL" id="JADGJQ010000164">
    <property type="protein sequence ID" value="KAJ3166579.1"/>
    <property type="molecule type" value="Genomic_DNA"/>
</dbReference>
<dbReference type="AlphaFoldDB" id="A0AAD5TGG5"/>
<name>A0AAD5TGG5_9FUNG</name>
<dbReference type="Proteomes" id="UP001212152">
    <property type="component" value="Unassembled WGS sequence"/>
</dbReference>
<protein>
    <submittedName>
        <fullName evidence="1">Uncharacterized protein</fullName>
    </submittedName>
</protein>
<keyword evidence="2" id="KW-1185">Reference proteome</keyword>
<evidence type="ECO:0000313" key="2">
    <source>
        <dbReference type="Proteomes" id="UP001212152"/>
    </source>
</evidence>
<feature type="non-terminal residue" evidence="1">
    <location>
        <position position="87"/>
    </location>
</feature>
<gene>
    <name evidence="1" type="ORF">HDU87_002068</name>
</gene>
<comment type="caution">
    <text evidence="1">The sequence shown here is derived from an EMBL/GenBank/DDBJ whole genome shotgun (WGS) entry which is preliminary data.</text>
</comment>
<organism evidence="1 2">
    <name type="scientific">Geranomyces variabilis</name>
    <dbReference type="NCBI Taxonomy" id="109894"/>
    <lineage>
        <taxon>Eukaryota</taxon>
        <taxon>Fungi</taxon>
        <taxon>Fungi incertae sedis</taxon>
        <taxon>Chytridiomycota</taxon>
        <taxon>Chytridiomycota incertae sedis</taxon>
        <taxon>Chytridiomycetes</taxon>
        <taxon>Spizellomycetales</taxon>
        <taxon>Powellomycetaceae</taxon>
        <taxon>Geranomyces</taxon>
    </lineage>
</organism>
<reference evidence="1" key="1">
    <citation type="submission" date="2020-05" db="EMBL/GenBank/DDBJ databases">
        <title>Phylogenomic resolution of chytrid fungi.</title>
        <authorList>
            <person name="Stajich J.E."/>
            <person name="Amses K."/>
            <person name="Simmons R."/>
            <person name="Seto K."/>
            <person name="Myers J."/>
            <person name="Bonds A."/>
            <person name="Quandt C.A."/>
            <person name="Barry K."/>
            <person name="Liu P."/>
            <person name="Grigoriev I."/>
            <person name="Longcore J.E."/>
            <person name="James T.Y."/>
        </authorList>
    </citation>
    <scope>NUCLEOTIDE SEQUENCE</scope>
    <source>
        <strain evidence="1">JEL0379</strain>
    </source>
</reference>
<accession>A0AAD5TGG5</accession>